<feature type="transmembrane region" description="Helical" evidence="2">
    <location>
        <begin position="126"/>
        <end position="147"/>
    </location>
</feature>
<keyword evidence="2" id="KW-1133">Transmembrane helix</keyword>
<name>A0ABX8SM33_9ACTN</name>
<evidence type="ECO:0000313" key="4">
    <source>
        <dbReference type="EMBL" id="QXT63213.1"/>
    </source>
</evidence>
<feature type="transmembrane region" description="Helical" evidence="2">
    <location>
        <begin position="217"/>
        <end position="239"/>
    </location>
</feature>
<feature type="transmembrane region" description="Helical" evidence="2">
    <location>
        <begin position="154"/>
        <end position="171"/>
    </location>
</feature>
<feature type="domain" description="Transglutaminase-like" evidence="3">
    <location>
        <begin position="482"/>
        <end position="548"/>
    </location>
</feature>
<organism evidence="4 5">
    <name type="scientific">Tessaracoccus palaemonis</name>
    <dbReference type="NCBI Taxonomy" id="2829499"/>
    <lineage>
        <taxon>Bacteria</taxon>
        <taxon>Bacillati</taxon>
        <taxon>Actinomycetota</taxon>
        <taxon>Actinomycetes</taxon>
        <taxon>Propionibacteriales</taxon>
        <taxon>Propionibacteriaceae</taxon>
        <taxon>Tessaracoccus</taxon>
    </lineage>
</organism>
<protein>
    <submittedName>
        <fullName evidence="4">Transglutaminase-like domain-containing protein</fullName>
    </submittedName>
</protein>
<sequence>MSHFGQLLGGSARWAAVDAVAVLGLLVLVAFAFWPVYGTGWLFVTVLGFGAVGIGIALLSTWRRWGAAAVLGAAVVAWFVFGGLLAMPSSTVGFVVPTGRTLYGLLLGPVTAWRDMLLLDPPIGETFNLLTVPGLVALVAALAAMLVSLRSSRPMLAFVPLAFAYLVGVLVGTQAAFQPYLTGALFFVTCLVWTTYRRGVDRGRLTGVRARLRPLRLLSGVAMLAVAAAAAVAVAPALAGGQQRETVRAQLEPPISTEQYSSPLQAYRVNITRERTDTLLEVVGAAEGQIIRVATLDEYDGLSYRVSSLDDEAMQATTFTRVGQWIADDSEGVDGEVDVTVRGLGGVWVPTIGRTTSIAFTGDRAVTLGESFYYNHSSGTGLATAGLADGDTYTLGTRVAQRPADDEIALATAGSYQLPDSAGVPDEIVSLAHAWGDGLATAGDVALTLERNLRQGYFSHGQDDEAASLPGHSARRLITLVTDPSRMIGDHEQYAVAMALMARELGIPARVIYGYRVGSGQTITGDQVGAWPELYLDGLGWVTFDPTPSTDRVWDEEDQPKPPETQPYVENPPPPPQRPVVPPADEELPIDPGEPPQREGLIDWAQIGALVALTGIPLLTVVVPIALILGLKARRRTRRRHDPVTANRVAGAWSELVDRARDIGRSPSISATRSEQAEAMMADFPRLADHGDPVTLAKQADGVVFAPENPTEADVVAYWGATGAVRRGMRRSVSSFRWLWSFLSTRSFRRSEAGRRRGGHGT</sequence>
<accession>A0ABX8SM33</accession>
<feature type="transmembrane region" description="Helical" evidence="2">
    <location>
        <begin position="66"/>
        <end position="87"/>
    </location>
</feature>
<evidence type="ECO:0000256" key="2">
    <source>
        <dbReference type="SAM" id="Phobius"/>
    </source>
</evidence>
<dbReference type="Pfam" id="PF01841">
    <property type="entry name" value="Transglut_core"/>
    <property type="match status" value="1"/>
</dbReference>
<evidence type="ECO:0000313" key="5">
    <source>
        <dbReference type="Proteomes" id="UP000824504"/>
    </source>
</evidence>
<dbReference type="InterPro" id="IPR002931">
    <property type="entry name" value="Transglutaminase-like"/>
</dbReference>
<dbReference type="InterPro" id="IPR021878">
    <property type="entry name" value="TgpA_N"/>
</dbReference>
<feature type="transmembrane region" description="Helical" evidence="2">
    <location>
        <begin position="177"/>
        <end position="196"/>
    </location>
</feature>
<gene>
    <name evidence="4" type="ORF">KDB89_01640</name>
</gene>
<dbReference type="InterPro" id="IPR052901">
    <property type="entry name" value="Bact_TGase-like"/>
</dbReference>
<feature type="compositionally biased region" description="Pro residues" evidence="1">
    <location>
        <begin position="562"/>
        <end position="582"/>
    </location>
</feature>
<keyword evidence="2" id="KW-0472">Membrane</keyword>
<reference evidence="4 5" key="1">
    <citation type="submission" date="2021-07" db="EMBL/GenBank/DDBJ databases">
        <title>complete genome sequencing of Tessaracoccus sp.J1M15.</title>
        <authorList>
            <person name="Bae J.-W."/>
            <person name="Kim D.-y."/>
        </authorList>
    </citation>
    <scope>NUCLEOTIDE SEQUENCE [LARGE SCALE GENOMIC DNA]</scope>
    <source>
        <strain evidence="4 5">J1M15</strain>
    </source>
</reference>
<proteinExistence type="predicted"/>
<dbReference type="PANTHER" id="PTHR42736">
    <property type="entry name" value="PROTEIN-GLUTAMINE GAMMA-GLUTAMYLTRANSFERASE"/>
    <property type="match status" value="1"/>
</dbReference>
<dbReference type="Proteomes" id="UP000824504">
    <property type="component" value="Chromosome"/>
</dbReference>
<dbReference type="Pfam" id="PF11992">
    <property type="entry name" value="TgpA_N"/>
    <property type="match status" value="1"/>
</dbReference>
<evidence type="ECO:0000259" key="3">
    <source>
        <dbReference type="SMART" id="SM00460"/>
    </source>
</evidence>
<evidence type="ECO:0000256" key="1">
    <source>
        <dbReference type="SAM" id="MobiDB-lite"/>
    </source>
</evidence>
<dbReference type="RefSeq" id="WP_219082895.1">
    <property type="nucleotide sequence ID" value="NZ_CP079216.1"/>
</dbReference>
<dbReference type="SMART" id="SM00460">
    <property type="entry name" value="TGc"/>
    <property type="match status" value="1"/>
</dbReference>
<keyword evidence="2" id="KW-0812">Transmembrane</keyword>
<dbReference type="EMBL" id="CP079216">
    <property type="protein sequence ID" value="QXT63213.1"/>
    <property type="molecule type" value="Genomic_DNA"/>
</dbReference>
<dbReference type="PANTHER" id="PTHR42736:SF1">
    <property type="entry name" value="PROTEIN-GLUTAMINE GAMMA-GLUTAMYLTRANSFERASE"/>
    <property type="match status" value="1"/>
</dbReference>
<feature type="transmembrane region" description="Helical" evidence="2">
    <location>
        <begin position="604"/>
        <end position="631"/>
    </location>
</feature>
<keyword evidence="5" id="KW-1185">Reference proteome</keyword>
<feature type="region of interest" description="Disordered" evidence="1">
    <location>
        <begin position="547"/>
        <end position="599"/>
    </location>
</feature>
<feature type="transmembrane region" description="Helical" evidence="2">
    <location>
        <begin position="40"/>
        <end position="59"/>
    </location>
</feature>
<feature type="transmembrane region" description="Helical" evidence="2">
    <location>
        <begin position="12"/>
        <end position="34"/>
    </location>
</feature>